<proteinExistence type="predicted"/>
<name>A0ABQ3B983_9GAMM</name>
<dbReference type="Gene3D" id="3.90.79.10">
    <property type="entry name" value="Nucleoside Triphosphate Pyrophosphohydrolase"/>
    <property type="match status" value="1"/>
</dbReference>
<dbReference type="EMBL" id="BMYZ01000003">
    <property type="protein sequence ID" value="GGY83453.1"/>
    <property type="molecule type" value="Genomic_DNA"/>
</dbReference>
<dbReference type="NCBIfam" id="NF008736">
    <property type="entry name" value="PRK11762.1"/>
    <property type="match status" value="1"/>
</dbReference>
<reference evidence="5" key="1">
    <citation type="journal article" date="2019" name="Int. J. Syst. Evol. Microbiol.">
        <title>The Global Catalogue of Microorganisms (GCM) 10K type strain sequencing project: providing services to taxonomists for standard genome sequencing and annotation.</title>
        <authorList>
            <consortium name="The Broad Institute Genomics Platform"/>
            <consortium name="The Broad Institute Genome Sequencing Center for Infectious Disease"/>
            <person name="Wu L."/>
            <person name="Ma J."/>
        </authorList>
    </citation>
    <scope>NUCLEOTIDE SEQUENCE [LARGE SCALE GENOMIC DNA]</scope>
    <source>
        <strain evidence="5">KCTC 32239</strain>
    </source>
</reference>
<protein>
    <submittedName>
        <fullName evidence="4">ADP compounds hydrolase NudE</fullName>
    </submittedName>
</protein>
<accession>A0ABQ3B983</accession>
<evidence type="ECO:0000259" key="3">
    <source>
        <dbReference type="PROSITE" id="PS51462"/>
    </source>
</evidence>
<dbReference type="PANTHER" id="PTHR11839">
    <property type="entry name" value="UDP/ADP-SUGAR PYROPHOSPHATASE"/>
    <property type="match status" value="1"/>
</dbReference>
<dbReference type="PROSITE" id="PS00893">
    <property type="entry name" value="NUDIX_BOX"/>
    <property type="match status" value="1"/>
</dbReference>
<dbReference type="RefSeq" id="WP_189420138.1">
    <property type="nucleotide sequence ID" value="NZ_BMYZ01000003.1"/>
</dbReference>
<dbReference type="Proteomes" id="UP000619761">
    <property type="component" value="Unassembled WGS sequence"/>
</dbReference>
<dbReference type="InterPro" id="IPR015797">
    <property type="entry name" value="NUDIX_hydrolase-like_dom_sf"/>
</dbReference>
<gene>
    <name evidence="4" type="primary">nudE</name>
    <name evidence="4" type="ORF">GCM10011613_30430</name>
</gene>
<comment type="caution">
    <text evidence="4">The sequence shown here is derived from an EMBL/GenBank/DDBJ whole genome shotgun (WGS) entry which is preliminary data.</text>
</comment>
<comment type="cofactor">
    <cofactor evidence="1">
        <name>Mg(2+)</name>
        <dbReference type="ChEBI" id="CHEBI:18420"/>
    </cofactor>
</comment>
<keyword evidence="5" id="KW-1185">Reference proteome</keyword>
<keyword evidence="2 4" id="KW-0378">Hydrolase</keyword>
<evidence type="ECO:0000313" key="4">
    <source>
        <dbReference type="EMBL" id="GGY83453.1"/>
    </source>
</evidence>
<dbReference type="InterPro" id="IPR000086">
    <property type="entry name" value="NUDIX_hydrolase_dom"/>
</dbReference>
<organism evidence="4 5">
    <name type="scientific">Cellvibrio zantedeschiae</name>
    <dbReference type="NCBI Taxonomy" id="1237077"/>
    <lineage>
        <taxon>Bacteria</taxon>
        <taxon>Pseudomonadati</taxon>
        <taxon>Pseudomonadota</taxon>
        <taxon>Gammaproteobacteria</taxon>
        <taxon>Cellvibrionales</taxon>
        <taxon>Cellvibrionaceae</taxon>
        <taxon>Cellvibrio</taxon>
    </lineage>
</organism>
<dbReference type="Pfam" id="PF00293">
    <property type="entry name" value="NUDIX"/>
    <property type="match status" value="1"/>
</dbReference>
<evidence type="ECO:0000256" key="1">
    <source>
        <dbReference type="ARBA" id="ARBA00001946"/>
    </source>
</evidence>
<feature type="domain" description="Nudix hydrolase" evidence="3">
    <location>
        <begin position="39"/>
        <end position="170"/>
    </location>
</feature>
<dbReference type="PANTHER" id="PTHR11839:SF12">
    <property type="entry name" value="ADP COMPOUNDS HYDROLASE NUDE"/>
    <property type="match status" value="1"/>
</dbReference>
<dbReference type="PROSITE" id="PS51462">
    <property type="entry name" value="NUDIX"/>
    <property type="match status" value="1"/>
</dbReference>
<evidence type="ECO:0000313" key="5">
    <source>
        <dbReference type="Proteomes" id="UP000619761"/>
    </source>
</evidence>
<evidence type="ECO:0000256" key="2">
    <source>
        <dbReference type="ARBA" id="ARBA00022801"/>
    </source>
</evidence>
<sequence length="185" mass="20833">MPTKPEILKRETVMRSRLFRADQVHLRFSNGEERHYEKLVGGGSGAVLIVPVLDDNTFLLVKEYAVGLEDYHLACPKGAIDQGENILDAANRELKEEVGYGARKLTFLKKVHLSPSYMEHGINIVIAQDLYPERLQGDEPEPIEVHQLPVADLADFCLRADVCEGRSIAALFLVREWLAKPENLL</sequence>
<dbReference type="GO" id="GO:0016787">
    <property type="term" value="F:hydrolase activity"/>
    <property type="evidence" value="ECO:0007669"/>
    <property type="project" value="UniProtKB-KW"/>
</dbReference>
<dbReference type="InterPro" id="IPR020084">
    <property type="entry name" value="NUDIX_hydrolase_CS"/>
</dbReference>
<dbReference type="CDD" id="cd24156">
    <property type="entry name" value="NUDIX_ADPRase_NudE"/>
    <property type="match status" value="1"/>
</dbReference>
<dbReference type="SUPFAM" id="SSF55811">
    <property type="entry name" value="Nudix"/>
    <property type="match status" value="1"/>
</dbReference>